<dbReference type="InterPro" id="IPR006574">
    <property type="entry name" value="PRY"/>
</dbReference>
<dbReference type="PANTHER" id="PTHR25465">
    <property type="entry name" value="B-BOX DOMAIN CONTAINING"/>
    <property type="match status" value="1"/>
</dbReference>
<dbReference type="CDD" id="cd16040">
    <property type="entry name" value="SPRY_PRY_SNTX"/>
    <property type="match status" value="1"/>
</dbReference>
<evidence type="ECO:0000256" key="1">
    <source>
        <dbReference type="ARBA" id="ARBA00022723"/>
    </source>
</evidence>
<dbReference type="Pfam" id="PF13765">
    <property type="entry name" value="PRY"/>
    <property type="match status" value="1"/>
</dbReference>
<reference evidence="7" key="1">
    <citation type="submission" date="2018-06" db="EMBL/GenBank/DDBJ databases">
        <title>Genome assembly of Danube salmon.</title>
        <authorList>
            <person name="Macqueen D.J."/>
            <person name="Gundappa M.K."/>
        </authorList>
    </citation>
    <scope>NUCLEOTIDE SEQUENCE [LARGE SCALE GENOMIC DNA]</scope>
</reference>
<dbReference type="InterPro" id="IPR051051">
    <property type="entry name" value="E3_ubiq-ligase_TRIM/RNF"/>
</dbReference>
<keyword evidence="1" id="KW-0479">Metal-binding</keyword>
<keyword evidence="3" id="KW-0862">Zinc</keyword>
<evidence type="ECO:0000313" key="6">
    <source>
        <dbReference type="Ensembl" id="ENSHHUP00000054385.1"/>
    </source>
</evidence>
<evidence type="ECO:0000256" key="3">
    <source>
        <dbReference type="ARBA" id="ARBA00022833"/>
    </source>
</evidence>
<evidence type="ECO:0000256" key="2">
    <source>
        <dbReference type="ARBA" id="ARBA00022771"/>
    </source>
</evidence>
<keyword evidence="2" id="KW-0863">Zinc-finger</keyword>
<proteinExistence type="predicted"/>
<dbReference type="GO" id="GO:0005737">
    <property type="term" value="C:cytoplasm"/>
    <property type="evidence" value="ECO:0007669"/>
    <property type="project" value="UniProtKB-ARBA"/>
</dbReference>
<dbReference type="InterPro" id="IPR013320">
    <property type="entry name" value="ConA-like_dom_sf"/>
</dbReference>
<organism evidence="6 7">
    <name type="scientific">Hucho hucho</name>
    <name type="common">huchen</name>
    <dbReference type="NCBI Taxonomy" id="62062"/>
    <lineage>
        <taxon>Eukaryota</taxon>
        <taxon>Metazoa</taxon>
        <taxon>Chordata</taxon>
        <taxon>Craniata</taxon>
        <taxon>Vertebrata</taxon>
        <taxon>Euteleostomi</taxon>
        <taxon>Actinopterygii</taxon>
        <taxon>Neopterygii</taxon>
        <taxon>Teleostei</taxon>
        <taxon>Protacanthopterygii</taxon>
        <taxon>Salmoniformes</taxon>
        <taxon>Salmonidae</taxon>
        <taxon>Salmoninae</taxon>
        <taxon>Hucho</taxon>
    </lineage>
</organism>
<dbReference type="Proteomes" id="UP000314982">
    <property type="component" value="Unassembled WGS sequence"/>
</dbReference>
<dbReference type="Gene3D" id="2.60.120.920">
    <property type="match status" value="1"/>
</dbReference>
<keyword evidence="7" id="KW-1185">Reference proteome</keyword>
<dbReference type="InterPro" id="IPR043136">
    <property type="entry name" value="B30.2/SPRY_sf"/>
</dbReference>
<dbReference type="SUPFAM" id="SSF49899">
    <property type="entry name" value="Concanavalin A-like lectins/glucanases"/>
    <property type="match status" value="1"/>
</dbReference>
<feature type="domain" description="B30.2/SPRY" evidence="5">
    <location>
        <begin position="1"/>
        <end position="182"/>
    </location>
</feature>
<dbReference type="PRINTS" id="PR01407">
    <property type="entry name" value="BUTYPHLNCDUF"/>
</dbReference>
<reference evidence="6" key="2">
    <citation type="submission" date="2025-08" db="UniProtKB">
        <authorList>
            <consortium name="Ensembl"/>
        </authorList>
    </citation>
    <scope>IDENTIFICATION</scope>
</reference>
<evidence type="ECO:0000259" key="5">
    <source>
        <dbReference type="PROSITE" id="PS50188"/>
    </source>
</evidence>
<dbReference type="GeneTree" id="ENSGT01150000286899"/>
<reference evidence="6" key="3">
    <citation type="submission" date="2025-09" db="UniProtKB">
        <authorList>
            <consortium name="Ensembl"/>
        </authorList>
    </citation>
    <scope>IDENTIFICATION</scope>
</reference>
<evidence type="ECO:0000256" key="4">
    <source>
        <dbReference type="SAM" id="MobiDB-lite"/>
    </source>
</evidence>
<dbReference type="PROSITE" id="PS50188">
    <property type="entry name" value="B302_SPRY"/>
    <property type="match status" value="1"/>
</dbReference>
<dbReference type="SMART" id="SM00589">
    <property type="entry name" value="PRY"/>
    <property type="match status" value="1"/>
</dbReference>
<dbReference type="InterPro" id="IPR001870">
    <property type="entry name" value="B30.2/SPRY"/>
</dbReference>
<dbReference type="SMART" id="SM00449">
    <property type="entry name" value="SPRY"/>
    <property type="match status" value="1"/>
</dbReference>
<feature type="compositionally biased region" description="Basic and acidic residues" evidence="4">
    <location>
        <begin position="15"/>
        <end position="28"/>
    </location>
</feature>
<dbReference type="GO" id="GO:0008270">
    <property type="term" value="F:zinc ion binding"/>
    <property type="evidence" value="ECO:0007669"/>
    <property type="project" value="UniProtKB-KW"/>
</dbReference>
<dbReference type="PANTHER" id="PTHR25465:SF14">
    <property type="entry name" value="E3 UBIQUITIN-PROTEIN LIGASE TRIM65"/>
    <property type="match status" value="1"/>
</dbReference>
<accession>A0A4W5NYH0</accession>
<dbReference type="InterPro" id="IPR003877">
    <property type="entry name" value="SPRY_dom"/>
</dbReference>
<dbReference type="Pfam" id="PF00622">
    <property type="entry name" value="SPRY"/>
    <property type="match status" value="1"/>
</dbReference>
<dbReference type="Ensembl" id="ENSHHUT00000056272.1">
    <property type="protein sequence ID" value="ENSHHUP00000054385.1"/>
    <property type="gene ID" value="ENSHHUG00000032628.1"/>
</dbReference>
<dbReference type="InterPro" id="IPR003879">
    <property type="entry name" value="Butyrophylin_SPRY"/>
</dbReference>
<name>A0A4W5NYH0_9TELE</name>
<feature type="region of interest" description="Disordered" evidence="4">
    <location>
        <begin position="15"/>
        <end position="38"/>
    </location>
</feature>
<sequence length="193" mass="22116">MCSFVTQHNATDISTHRELSLSEERTVTRGEMQPYPDHPDRFERPAQMLCTEGLTGRCYWEVEGNKYSTYIGVAYKGISRRGRHYDPLLGHNDKSWSLRCAEYQYIAWHNMRTVIPVPSVHSNKLGLYLDWSAGTLSFYSVSCSTLTHLHTFHTKFSQPVYPAFRVWANGASVSLLEELVRCVSLLLADHRGN</sequence>
<protein>
    <recommendedName>
        <fullName evidence="5">B30.2/SPRY domain-containing protein</fullName>
    </recommendedName>
</protein>
<dbReference type="AlphaFoldDB" id="A0A4W5NYH0"/>
<evidence type="ECO:0000313" key="7">
    <source>
        <dbReference type="Proteomes" id="UP000314982"/>
    </source>
</evidence>